<accession>A0A0F9VUC0</accession>
<evidence type="ECO:0000313" key="1">
    <source>
        <dbReference type="EMBL" id="KKN69318.1"/>
    </source>
</evidence>
<proteinExistence type="predicted"/>
<protein>
    <recommendedName>
        <fullName evidence="2">HD/PDEase domain-containing protein</fullName>
    </recommendedName>
</protein>
<gene>
    <name evidence="1" type="ORF">LCGC14_0441770</name>
</gene>
<dbReference type="InterPro" id="IPR052194">
    <property type="entry name" value="MESH1"/>
</dbReference>
<organism evidence="1">
    <name type="scientific">marine sediment metagenome</name>
    <dbReference type="NCBI Taxonomy" id="412755"/>
    <lineage>
        <taxon>unclassified sequences</taxon>
        <taxon>metagenomes</taxon>
        <taxon>ecological metagenomes</taxon>
    </lineage>
</organism>
<dbReference type="Gene3D" id="1.10.3210.10">
    <property type="entry name" value="Hypothetical protein af1432"/>
    <property type="match status" value="1"/>
</dbReference>
<dbReference type="InterPro" id="IPR003607">
    <property type="entry name" value="HD/PDEase_dom"/>
</dbReference>
<reference evidence="1" key="1">
    <citation type="journal article" date="2015" name="Nature">
        <title>Complex archaea that bridge the gap between prokaryotes and eukaryotes.</title>
        <authorList>
            <person name="Spang A."/>
            <person name="Saw J.H."/>
            <person name="Jorgensen S.L."/>
            <person name="Zaremba-Niedzwiedzka K."/>
            <person name="Martijn J."/>
            <person name="Lind A.E."/>
            <person name="van Eijk R."/>
            <person name="Schleper C."/>
            <person name="Guy L."/>
            <person name="Ettema T.J."/>
        </authorList>
    </citation>
    <scope>NUCLEOTIDE SEQUENCE</scope>
</reference>
<comment type="caution">
    <text evidence="1">The sequence shown here is derived from an EMBL/GenBank/DDBJ whole genome shotgun (WGS) entry which is preliminary data.</text>
</comment>
<dbReference type="EMBL" id="LAZR01000428">
    <property type="protein sequence ID" value="KKN69318.1"/>
    <property type="molecule type" value="Genomic_DNA"/>
</dbReference>
<name>A0A0F9VUC0_9ZZZZ</name>
<dbReference type="GO" id="GO:0008893">
    <property type="term" value="F:guanosine-3',5'-bis(diphosphate) 3'-diphosphatase activity"/>
    <property type="evidence" value="ECO:0007669"/>
    <property type="project" value="TreeGrafter"/>
</dbReference>
<dbReference type="Pfam" id="PF13328">
    <property type="entry name" value="HD_4"/>
    <property type="match status" value="1"/>
</dbReference>
<dbReference type="PANTHER" id="PTHR46246">
    <property type="entry name" value="GUANOSINE-3',5'-BIS(DIPHOSPHATE) 3'-PYROPHOSPHOHYDROLASE MESH1"/>
    <property type="match status" value="1"/>
</dbReference>
<dbReference type="AlphaFoldDB" id="A0A0F9VUC0"/>
<dbReference type="CDD" id="cd00077">
    <property type="entry name" value="HDc"/>
    <property type="match status" value="1"/>
</dbReference>
<dbReference type="SUPFAM" id="SSF109604">
    <property type="entry name" value="HD-domain/PDEase-like"/>
    <property type="match status" value="1"/>
</dbReference>
<sequence length="152" mass="17953">MSKDNIVWEKFQRAVAFAKEKHKGQLDDSGKDYFYEHLWRVHIAVGTFVDNEDIECAAILHDIIEDTDTTYEELLEKFGKRVADLVNEVTHEGKKDEHGYYFPRLKTADGILIKLCDRASNVSRMKCWNRHRRQNYLDKSKFWKSDGPENKK</sequence>
<evidence type="ECO:0008006" key="2">
    <source>
        <dbReference type="Google" id="ProtNLM"/>
    </source>
</evidence>
<dbReference type="PANTHER" id="PTHR46246:SF1">
    <property type="entry name" value="GUANOSINE-3',5'-BIS(DIPHOSPHATE) 3'-PYROPHOSPHOHYDROLASE MESH1"/>
    <property type="match status" value="1"/>
</dbReference>